<evidence type="ECO:0008006" key="3">
    <source>
        <dbReference type="Google" id="ProtNLM"/>
    </source>
</evidence>
<dbReference type="Proteomes" id="UP000178783">
    <property type="component" value="Unassembled WGS sequence"/>
</dbReference>
<accession>A0A1F5SB34</accession>
<name>A0A1F5SB34_9BACT</name>
<dbReference type="EMBL" id="MFFW01000047">
    <property type="protein sequence ID" value="OGF23877.1"/>
    <property type="molecule type" value="Genomic_DNA"/>
</dbReference>
<evidence type="ECO:0000313" key="1">
    <source>
        <dbReference type="EMBL" id="OGF23877.1"/>
    </source>
</evidence>
<sequence length="445" mass="50620">MTLKVRRMLSLIFIILFLTISPAVILYAAGYKLGKDGFSVRRTGLFIVESKPRNAKIFLNGKAQKTMINSLLNRDNYITTPAKIKNLLPGEYELALEHEGYLSWRKVLTINPGASAYAKDINLFKTSLPLLIIPSKIKALDFPLDGKTALIISADQLTFLNLADESKKSISQNYLEGKNIVWSSDGQKLIIDNYFFKTDDLNFKIDLSKLTAGAFNYRWYNDVLFYQDSASIYQLDHDNLPKKIIGNIEFKDYLVKAGYLYIINQTKPAASLKIIELASNKEIKEINLPAAASYLFINPEQALLNLYDDSHKTLYLINPLAAYFSPLVEIINNLRIALWADDNRLLYANDFEIWQYDLAAKKKTLLTRISDPINRVVAHPNNNYIIYATPETINVIELDEREKRNISELAKFDSIDSLVLNPEGDSLYFSGRVGQTEGLYKLLIQ</sequence>
<dbReference type="AlphaFoldDB" id="A0A1F5SB34"/>
<protein>
    <recommendedName>
        <fullName evidence="3">PEGA domain-containing protein</fullName>
    </recommendedName>
</protein>
<dbReference type="SUPFAM" id="SSF82171">
    <property type="entry name" value="DPP6 N-terminal domain-like"/>
    <property type="match status" value="1"/>
</dbReference>
<evidence type="ECO:0000313" key="2">
    <source>
        <dbReference type="Proteomes" id="UP000178783"/>
    </source>
</evidence>
<proteinExistence type="predicted"/>
<comment type="caution">
    <text evidence="1">The sequence shown here is derived from an EMBL/GenBank/DDBJ whole genome shotgun (WGS) entry which is preliminary data.</text>
</comment>
<reference evidence="1 2" key="1">
    <citation type="journal article" date="2016" name="Nat. Commun.">
        <title>Thousands of microbial genomes shed light on interconnected biogeochemical processes in an aquifer system.</title>
        <authorList>
            <person name="Anantharaman K."/>
            <person name="Brown C.T."/>
            <person name="Hug L.A."/>
            <person name="Sharon I."/>
            <person name="Castelle C.J."/>
            <person name="Probst A.J."/>
            <person name="Thomas B.C."/>
            <person name="Singh A."/>
            <person name="Wilkins M.J."/>
            <person name="Karaoz U."/>
            <person name="Brodie E.L."/>
            <person name="Williams K.H."/>
            <person name="Hubbard S.S."/>
            <person name="Banfield J.F."/>
        </authorList>
    </citation>
    <scope>NUCLEOTIDE SEQUENCE [LARGE SCALE GENOMIC DNA]</scope>
</reference>
<gene>
    <name evidence="1" type="ORF">A3H66_01185</name>
</gene>
<dbReference type="STRING" id="1797989.A3H66_01185"/>
<organism evidence="1 2">
    <name type="scientific">Candidatus Falkowbacteria bacterium RIFCSPLOWO2_02_FULL_45_21</name>
    <dbReference type="NCBI Taxonomy" id="1797989"/>
    <lineage>
        <taxon>Bacteria</taxon>
        <taxon>Candidatus Falkowiibacteriota</taxon>
    </lineage>
</organism>